<keyword evidence="2" id="KW-1185">Reference proteome</keyword>
<sequence length="494" mass="58310">MLHIAEDCLQIIINELQYDLSSLYSCILVNRYWCRIAIPILWKNPSSLKGFSPSKLYNMIIFLLPKSSKKFLSDNIPEFSLTEISYDKPLFNYISFFTQISPDLISNISQSLVNSKGYNDEESIAEKYEKYVLEQEFYELFINNCKGLKLFYWNTPHPLFKYQGAITCFSQLCTLKINLMFLTIANLFDMTQICQNIKHLEVTKCKEDIIVGLVNFIEIQRNLQSLCIDFFHEEILDFFEFLPLSKIIMKKASTLKKFIIRPFIRLLSPEILTSLINLQHLELINNMDFNMLIEGPTMEDWDECLSITSFPNLEYLKIRDYYYLPSFIKDYMLIEKSNGNILEINILKPKVHDPIYTKKLIITISKCCPKIKRLTIINIEPENFEDLKEIFLNCTQLEMLGPLLDSKEHNGDKLLEIISDYSPETLCEYSFILIFTIEGLEKFFENWKKRKSPLILNIIKLRYNGSFTEHDKIIKKYFDEGVIKEYNYHNFRSL</sequence>
<proteinExistence type="predicted"/>
<dbReference type="SUPFAM" id="SSF52047">
    <property type="entry name" value="RNI-like"/>
    <property type="match status" value="1"/>
</dbReference>
<reference evidence="1 2" key="1">
    <citation type="submission" date="2015-10" db="EMBL/GenBank/DDBJ databases">
        <title>Genome analyses suggest a sexual origin of heterokaryosis in a supposedly ancient asexual fungus.</title>
        <authorList>
            <person name="Ropars J."/>
            <person name="Sedzielewska K."/>
            <person name="Noel J."/>
            <person name="Charron P."/>
            <person name="Farinelli L."/>
            <person name="Marton T."/>
            <person name="Kruger M."/>
            <person name="Pelin A."/>
            <person name="Brachmann A."/>
            <person name="Corradi N."/>
        </authorList>
    </citation>
    <scope>NUCLEOTIDE SEQUENCE [LARGE SCALE GENOMIC DNA]</scope>
    <source>
        <strain evidence="1 2">A4</strain>
    </source>
</reference>
<dbReference type="VEuPathDB" id="FungiDB:RhiirA1_455789"/>
<gene>
    <name evidence="1" type="ORF">RhiirA4_478356</name>
</gene>
<evidence type="ECO:0000313" key="2">
    <source>
        <dbReference type="Proteomes" id="UP000234323"/>
    </source>
</evidence>
<dbReference type="VEuPathDB" id="FungiDB:RhiirFUN_010035"/>
<evidence type="ECO:0008006" key="3">
    <source>
        <dbReference type="Google" id="ProtNLM"/>
    </source>
</evidence>
<dbReference type="InterPro" id="IPR032675">
    <property type="entry name" value="LRR_dom_sf"/>
</dbReference>
<accession>A0A2I1HEN6</accession>
<comment type="caution">
    <text evidence="1">The sequence shown here is derived from an EMBL/GenBank/DDBJ whole genome shotgun (WGS) entry which is preliminary data.</text>
</comment>
<name>A0A2I1HEN6_9GLOM</name>
<dbReference type="VEuPathDB" id="FungiDB:FUN_024913"/>
<protein>
    <recommendedName>
        <fullName evidence="3">F-box domain-containing protein</fullName>
    </recommendedName>
</protein>
<dbReference type="Gene3D" id="3.80.10.10">
    <property type="entry name" value="Ribonuclease Inhibitor"/>
    <property type="match status" value="1"/>
</dbReference>
<organism evidence="1 2">
    <name type="scientific">Rhizophagus irregularis</name>
    <dbReference type="NCBI Taxonomy" id="588596"/>
    <lineage>
        <taxon>Eukaryota</taxon>
        <taxon>Fungi</taxon>
        <taxon>Fungi incertae sedis</taxon>
        <taxon>Mucoromycota</taxon>
        <taxon>Glomeromycotina</taxon>
        <taxon>Glomeromycetes</taxon>
        <taxon>Glomerales</taxon>
        <taxon>Glomeraceae</taxon>
        <taxon>Rhizophagus</taxon>
    </lineage>
</organism>
<dbReference type="EMBL" id="LLXI01002521">
    <property type="protein sequence ID" value="PKY57356.1"/>
    <property type="molecule type" value="Genomic_DNA"/>
</dbReference>
<dbReference type="AlphaFoldDB" id="A0A2I1HEN6"/>
<dbReference type="Proteomes" id="UP000234323">
    <property type="component" value="Unassembled WGS sequence"/>
</dbReference>
<evidence type="ECO:0000313" key="1">
    <source>
        <dbReference type="EMBL" id="PKY57356.1"/>
    </source>
</evidence>